<dbReference type="RefSeq" id="WP_147428153.1">
    <property type="nucleotide sequence ID" value="NZ_CP044426.1"/>
</dbReference>
<sequence length="118" mass="13083">MIGVILWSSPAKEKAVIWCEDHGALAYLQGRENLFVPTEWPEAGDLVELEFEMQADLRHARLVSIVGGDKRSQLPGLLRDMGERNRDGKAAPARPVLRVISNAEGEAQERPLKLVAAR</sequence>
<evidence type="ECO:0000313" key="2">
    <source>
        <dbReference type="EMBL" id="RKS52439.1"/>
    </source>
</evidence>
<dbReference type="EMBL" id="CP044426">
    <property type="protein sequence ID" value="QFG37140.1"/>
    <property type="molecule type" value="Genomic_DNA"/>
</dbReference>
<name>A0AAE6TWF2_PARPN</name>
<keyword evidence="3" id="KW-1185">Reference proteome</keyword>
<organism evidence="1 4">
    <name type="scientific">Paracoccus pantotrophus</name>
    <name type="common">Thiosphaera pantotropha</name>
    <dbReference type="NCBI Taxonomy" id="82367"/>
    <lineage>
        <taxon>Bacteria</taxon>
        <taxon>Pseudomonadati</taxon>
        <taxon>Pseudomonadota</taxon>
        <taxon>Alphaproteobacteria</taxon>
        <taxon>Rhodobacterales</taxon>
        <taxon>Paracoccaceae</taxon>
        <taxon>Paracoccus</taxon>
    </lineage>
</organism>
<dbReference type="Proteomes" id="UP000273626">
    <property type="component" value="Unassembled WGS sequence"/>
</dbReference>
<dbReference type="KEGG" id="ppan:ESD82_13230"/>
<dbReference type="GeneID" id="51371542"/>
<dbReference type="Proteomes" id="UP000326453">
    <property type="component" value="Chromosome 1"/>
</dbReference>
<proteinExistence type="predicted"/>
<gene>
    <name evidence="2" type="ORF">BDE18_1765</name>
    <name evidence="1" type="ORF">ESD82_13230</name>
</gene>
<accession>A0AAE6TWF2</accession>
<dbReference type="EMBL" id="RBLI01000001">
    <property type="protein sequence ID" value="RKS52439.1"/>
    <property type="molecule type" value="Genomic_DNA"/>
</dbReference>
<evidence type="ECO:0000313" key="1">
    <source>
        <dbReference type="EMBL" id="QFG37140.1"/>
    </source>
</evidence>
<reference evidence="1 4" key="2">
    <citation type="submission" date="2019-01" db="EMBL/GenBank/DDBJ databases">
        <title>Complete Genome Sequence and Annotation of the Paracoccus pantotrophus type strain DSM 2944.</title>
        <authorList>
            <person name="Bockwoldt J.A."/>
            <person name="Zimmermann M."/>
            <person name="Tiso T."/>
            <person name="Blank L.M."/>
        </authorList>
    </citation>
    <scope>NUCLEOTIDE SEQUENCE [LARGE SCALE GENOMIC DNA]</scope>
    <source>
        <strain evidence="1 4">DSM 2944</strain>
    </source>
</reference>
<reference evidence="2 3" key="1">
    <citation type="submission" date="2018-10" db="EMBL/GenBank/DDBJ databases">
        <title>Genomic Encyclopedia of Archaeal and Bacterial Type Strains, Phase II (KMG-II): from individual species to whole genera.</title>
        <authorList>
            <person name="Goeker M."/>
        </authorList>
    </citation>
    <scope>NUCLEOTIDE SEQUENCE [LARGE SCALE GENOMIC DNA]</scope>
    <source>
        <strain evidence="3">ATCC 35512 / DSM 2944 / CIP 106514 / LMD 82.5 / NBRC 102493 / NCCB 82005 / GB17</strain>
        <strain evidence="2">DSM 2944</strain>
    </source>
</reference>
<dbReference type="AlphaFoldDB" id="A0AAE6TWF2"/>
<evidence type="ECO:0000313" key="3">
    <source>
        <dbReference type="Proteomes" id="UP000273626"/>
    </source>
</evidence>
<evidence type="ECO:0000313" key="4">
    <source>
        <dbReference type="Proteomes" id="UP000326453"/>
    </source>
</evidence>
<protein>
    <submittedName>
        <fullName evidence="1">Uncharacterized protein</fullName>
    </submittedName>
</protein>